<protein>
    <recommendedName>
        <fullName evidence="3">Type II citrate synthase</fullName>
    </recommendedName>
</protein>
<dbReference type="AlphaFoldDB" id="A0A1G8E620"/>
<name>A0A1G8E620_9VIBR</name>
<evidence type="ECO:0008006" key="3">
    <source>
        <dbReference type="Google" id="ProtNLM"/>
    </source>
</evidence>
<proteinExistence type="predicted"/>
<keyword evidence="2" id="KW-1185">Reference proteome</keyword>
<reference evidence="1 2" key="1">
    <citation type="submission" date="2016-10" db="EMBL/GenBank/DDBJ databases">
        <authorList>
            <person name="de Groot N.N."/>
        </authorList>
    </citation>
    <scope>NUCLEOTIDE SEQUENCE [LARGE SCALE GENOMIC DNA]</scope>
    <source>
        <strain evidence="1 2">CGMCC 1.10228</strain>
    </source>
</reference>
<dbReference type="STRING" id="861298.SAMN04488136_12321"/>
<gene>
    <name evidence="1" type="ORF">SAMN04488136_12321</name>
</gene>
<accession>A0A1G8E620</accession>
<sequence length="249" mass="29457">MKAFFNWIVHTPSLFHTTPPFEDFTAFDAPIEPKHPFSYQGNQRLGFVYQYLCSQVFESSERFAIREEEIQINQQGQTLGAVDFILEDRQSKQMQHWEVAIKFYLLRQGKWYGPNAHDRLDKKLNRMLSHQLKLTYHPQFIAQKPQYAQLSEHLLIQGRLYINPFEPEPVPDECQGYLLDKSQISGKWCYFHQWPLINKPLYPLEKQQWASGLETFDQPLSQPSGRFIHAQACDGEFWFVVNNSWPNDQ</sequence>
<evidence type="ECO:0000313" key="2">
    <source>
        <dbReference type="Proteomes" id="UP000198854"/>
    </source>
</evidence>
<organism evidence="1 2">
    <name type="scientific">Vibrio xiamenensis</name>
    <dbReference type="NCBI Taxonomy" id="861298"/>
    <lineage>
        <taxon>Bacteria</taxon>
        <taxon>Pseudomonadati</taxon>
        <taxon>Pseudomonadota</taxon>
        <taxon>Gammaproteobacteria</taxon>
        <taxon>Vibrionales</taxon>
        <taxon>Vibrionaceae</taxon>
        <taxon>Vibrio</taxon>
    </lineage>
</organism>
<dbReference type="InterPro" id="IPR015003">
    <property type="entry name" value="DUF1853"/>
</dbReference>
<dbReference type="RefSeq" id="WP_093276621.1">
    <property type="nucleotide sequence ID" value="NZ_FNDD01000023.1"/>
</dbReference>
<dbReference type="EMBL" id="FNDD01000023">
    <property type="protein sequence ID" value="SDH65398.1"/>
    <property type="molecule type" value="Genomic_DNA"/>
</dbReference>
<dbReference type="Pfam" id="PF08907">
    <property type="entry name" value="DUF1853"/>
    <property type="match status" value="1"/>
</dbReference>
<dbReference type="OrthoDB" id="378654at2"/>
<evidence type="ECO:0000313" key="1">
    <source>
        <dbReference type="EMBL" id="SDH65398.1"/>
    </source>
</evidence>
<dbReference type="Proteomes" id="UP000198854">
    <property type="component" value="Unassembled WGS sequence"/>
</dbReference>